<accession>A0A174EZN4</accession>
<reference evidence="1 2" key="1">
    <citation type="submission" date="2015-09" db="EMBL/GenBank/DDBJ databases">
        <authorList>
            <consortium name="Pathogen Informatics"/>
        </authorList>
    </citation>
    <scope>NUCLEOTIDE SEQUENCE [LARGE SCALE GENOMIC DNA]</scope>
    <source>
        <strain evidence="1 2">2789STDY5608791</strain>
    </source>
</reference>
<gene>
    <name evidence="1" type="ORF">ERS417307_01645</name>
</gene>
<sequence length="72" mass="8206">MSRAGSKVSPIYLLCIEKNRKLPLDCIRTELRSFSFSSVIKFFTNCLVESFLYSAPSVSAAHYVYSINFTEK</sequence>
<dbReference type="Proteomes" id="UP000095419">
    <property type="component" value="Unassembled WGS sequence"/>
</dbReference>
<protein>
    <submittedName>
        <fullName evidence="1">Uncharacterized protein</fullName>
    </submittedName>
</protein>
<evidence type="ECO:0000313" key="1">
    <source>
        <dbReference type="EMBL" id="CUO41979.1"/>
    </source>
</evidence>
<evidence type="ECO:0000313" key="2">
    <source>
        <dbReference type="Proteomes" id="UP000095419"/>
    </source>
</evidence>
<dbReference type="AlphaFoldDB" id="A0A174EZN4"/>
<name>A0A174EZN4_BACUN</name>
<proteinExistence type="predicted"/>
<organism evidence="1 2">
    <name type="scientific">Bacteroides uniformis</name>
    <dbReference type="NCBI Taxonomy" id="820"/>
    <lineage>
        <taxon>Bacteria</taxon>
        <taxon>Pseudomonadati</taxon>
        <taxon>Bacteroidota</taxon>
        <taxon>Bacteroidia</taxon>
        <taxon>Bacteroidales</taxon>
        <taxon>Bacteroidaceae</taxon>
        <taxon>Bacteroides</taxon>
    </lineage>
</organism>
<dbReference type="EMBL" id="CYZF01000004">
    <property type="protein sequence ID" value="CUO41979.1"/>
    <property type="molecule type" value="Genomic_DNA"/>
</dbReference>